<dbReference type="EMBL" id="VCGU01000009">
    <property type="protein sequence ID" value="TRY70693.1"/>
    <property type="molecule type" value="Genomic_DNA"/>
</dbReference>
<dbReference type="STRING" id="6832.A0A553NZ24"/>
<keyword evidence="11" id="KW-1185">Reference proteome</keyword>
<dbReference type="GO" id="GO:0031956">
    <property type="term" value="F:medium-chain fatty acid-CoA ligase activity"/>
    <property type="evidence" value="ECO:0007669"/>
    <property type="project" value="UniProtKB-EC"/>
</dbReference>
<sequence length="572" mass="63630">MKWSYVSGESSEPLSSKPLSQLFDEKTTEFASRTCIVSTYQGISKTFAEVKKEVDRLAAGLISLGMNQGDRLGIWGITCYEWYLVQFAAVKAGLVLVRTILPNHALVGEYQFWNKFQVNINPAYQAAELKYCLNLVDVKGLVCSETFRTQNYYKILNAVAPEVEGSKPGAIKSANAPALEKLVMISDKEFAGAFRFQDVMKMGDCKEQIDKLNGLQNRLQMEDPCNIQFTSGTTGNPKGACLSQHNVVNNSRVIGKRLQYDQKPHAICLAVPFYHSFGCVMGNICGLTFGAKVVIPAAHFNAKSCLEAIEKEKCTAIYGSPTMFVDMLNLQRRHAYDVSSVETGIMAGASCPTELCKNVGKELNMTRFTVAYGMTETGPVTFQAFPGASTTLYVTPHVEAKVCDENGKLLPCGSPGEVCSRGYTTMLGYWNDEQKTKDSIDSKRWFHSGDLGVIHENGSLEIVGRIKDMIIRGGENLFPKEIEELLHQHPKVMEASVVGIPDERMGEELCAWIRLEDNTQCTEEELKAYFKGKIAHFKIPRFIIFVDKFPVTVTGKIQKFKIIEESIKKLAH</sequence>
<dbReference type="EC" id="6.2.1.2" evidence="4"/>
<dbReference type="Pfam" id="PF00501">
    <property type="entry name" value="AMP-binding"/>
    <property type="match status" value="2"/>
</dbReference>
<organism evidence="10 11">
    <name type="scientific">Tigriopus californicus</name>
    <name type="common">Marine copepod</name>
    <dbReference type="NCBI Taxonomy" id="6832"/>
    <lineage>
        <taxon>Eukaryota</taxon>
        <taxon>Metazoa</taxon>
        <taxon>Ecdysozoa</taxon>
        <taxon>Arthropoda</taxon>
        <taxon>Crustacea</taxon>
        <taxon>Multicrustacea</taxon>
        <taxon>Hexanauplia</taxon>
        <taxon>Copepoda</taxon>
        <taxon>Harpacticoida</taxon>
        <taxon>Harpacticidae</taxon>
        <taxon>Tigriopus</taxon>
    </lineage>
</organism>
<dbReference type="FunFam" id="3.30.300.30:FF:000008">
    <property type="entry name" value="2,3-dihydroxybenzoate-AMP ligase"/>
    <property type="match status" value="1"/>
</dbReference>
<evidence type="ECO:0000256" key="1">
    <source>
        <dbReference type="ARBA" id="ARBA00006432"/>
    </source>
</evidence>
<dbReference type="OMA" id="ICCRGYN"/>
<reference evidence="10 11" key="1">
    <citation type="journal article" date="2018" name="Nat. Ecol. Evol.">
        <title>Genomic signatures of mitonuclear coevolution across populations of Tigriopus californicus.</title>
        <authorList>
            <person name="Barreto F.S."/>
            <person name="Watson E.T."/>
            <person name="Lima T.G."/>
            <person name="Willett C.S."/>
            <person name="Edmands S."/>
            <person name="Li W."/>
            <person name="Burton R.S."/>
        </authorList>
    </citation>
    <scope>NUCLEOTIDE SEQUENCE [LARGE SCALE GENOMIC DNA]</scope>
    <source>
        <strain evidence="10 11">San Diego</strain>
    </source>
</reference>
<evidence type="ECO:0000313" key="11">
    <source>
        <dbReference type="Proteomes" id="UP000318571"/>
    </source>
</evidence>
<accession>A0A553NZ24</accession>
<dbReference type="SUPFAM" id="SSF56801">
    <property type="entry name" value="Acetyl-CoA synthetase-like"/>
    <property type="match status" value="1"/>
</dbReference>
<dbReference type="Gene3D" id="3.30.300.30">
    <property type="match status" value="1"/>
</dbReference>
<gene>
    <name evidence="10" type="ORF">TCAL_12937</name>
</gene>
<evidence type="ECO:0000259" key="9">
    <source>
        <dbReference type="Pfam" id="PF13193"/>
    </source>
</evidence>
<feature type="domain" description="AMP-binding enzyme C-terminal" evidence="9">
    <location>
        <begin position="481"/>
        <end position="556"/>
    </location>
</feature>
<dbReference type="InterPro" id="IPR045851">
    <property type="entry name" value="AMP-bd_C_sf"/>
</dbReference>
<dbReference type="PANTHER" id="PTHR43201:SF5">
    <property type="entry name" value="MEDIUM-CHAIN ACYL-COA LIGASE ACSF2, MITOCHONDRIAL"/>
    <property type="match status" value="1"/>
</dbReference>
<proteinExistence type="inferred from homology"/>
<dbReference type="GO" id="GO:0006631">
    <property type="term" value="P:fatty acid metabolic process"/>
    <property type="evidence" value="ECO:0007669"/>
    <property type="project" value="TreeGrafter"/>
</dbReference>
<evidence type="ECO:0000256" key="4">
    <source>
        <dbReference type="ARBA" id="ARBA00039009"/>
    </source>
</evidence>
<evidence type="ECO:0000256" key="2">
    <source>
        <dbReference type="ARBA" id="ARBA00022598"/>
    </source>
</evidence>
<protein>
    <recommendedName>
        <fullName evidence="5">Medium-chain acyl-CoA ligase ACSF2, mitochondrial</fullName>
        <ecNumber evidence="4">6.2.1.2</ecNumber>
    </recommendedName>
</protein>
<evidence type="ECO:0000256" key="6">
    <source>
        <dbReference type="ARBA" id="ARBA00047319"/>
    </source>
</evidence>
<evidence type="ECO:0000313" key="10">
    <source>
        <dbReference type="EMBL" id="TRY70693.1"/>
    </source>
</evidence>
<dbReference type="AlphaFoldDB" id="A0A553NZ24"/>
<comment type="caution">
    <text evidence="10">The sequence shown here is derived from an EMBL/GenBank/DDBJ whole genome shotgun (WGS) entry which is preliminary data.</text>
</comment>
<dbReference type="Gene3D" id="2.30.38.10">
    <property type="entry name" value="Luciferase, Domain 3"/>
    <property type="match status" value="1"/>
</dbReference>
<comment type="similarity">
    <text evidence="1">Belongs to the ATP-dependent AMP-binding enzyme family.</text>
</comment>
<keyword evidence="2" id="KW-0436">Ligase</keyword>
<dbReference type="InterPro" id="IPR020845">
    <property type="entry name" value="AMP-binding_CS"/>
</dbReference>
<evidence type="ECO:0000256" key="7">
    <source>
        <dbReference type="ARBA" id="ARBA00048277"/>
    </source>
</evidence>
<evidence type="ECO:0000256" key="5">
    <source>
        <dbReference type="ARBA" id="ARBA00039638"/>
    </source>
</evidence>
<dbReference type="InterPro" id="IPR000873">
    <property type="entry name" value="AMP-dep_synth/lig_dom"/>
</dbReference>
<comment type="function">
    <text evidence="3">Acyl-CoA synthases catalyze the initial reaction in fatty acid metabolism, by forming a thioester with CoA. Has some preference toward medium-chain substrates. Plays a role in adipocyte differentiation.</text>
</comment>
<feature type="domain" description="AMP-dependent synthetase/ligase" evidence="8">
    <location>
        <begin position="118"/>
        <end position="430"/>
    </location>
</feature>
<name>A0A553NZ24_TIGCA</name>
<feature type="domain" description="AMP-dependent synthetase/ligase" evidence="8">
    <location>
        <begin position="23"/>
        <end position="97"/>
    </location>
</feature>
<evidence type="ECO:0000259" key="8">
    <source>
        <dbReference type="Pfam" id="PF00501"/>
    </source>
</evidence>
<dbReference type="Gene3D" id="3.40.50.980">
    <property type="match status" value="3"/>
</dbReference>
<dbReference type="PANTHER" id="PTHR43201">
    <property type="entry name" value="ACYL-COA SYNTHETASE"/>
    <property type="match status" value="1"/>
</dbReference>
<evidence type="ECO:0000256" key="3">
    <source>
        <dbReference type="ARBA" id="ARBA00037247"/>
    </source>
</evidence>
<dbReference type="PROSITE" id="PS00455">
    <property type="entry name" value="AMP_BINDING"/>
    <property type="match status" value="1"/>
</dbReference>
<dbReference type="Pfam" id="PF13193">
    <property type="entry name" value="AMP-binding_C"/>
    <property type="match status" value="1"/>
</dbReference>
<comment type="catalytic activity">
    <reaction evidence="7">
        <text>a medium-chain fatty acid + ATP + CoA = a medium-chain fatty acyl-CoA + AMP + diphosphate</text>
        <dbReference type="Rhea" id="RHEA:48340"/>
        <dbReference type="ChEBI" id="CHEBI:30616"/>
        <dbReference type="ChEBI" id="CHEBI:33019"/>
        <dbReference type="ChEBI" id="CHEBI:57287"/>
        <dbReference type="ChEBI" id="CHEBI:59558"/>
        <dbReference type="ChEBI" id="CHEBI:90546"/>
        <dbReference type="ChEBI" id="CHEBI:456215"/>
        <dbReference type="EC" id="6.2.1.2"/>
    </reaction>
</comment>
<dbReference type="Proteomes" id="UP000318571">
    <property type="component" value="Chromosome 9"/>
</dbReference>
<dbReference type="InterPro" id="IPR025110">
    <property type="entry name" value="AMP-bd_C"/>
</dbReference>
<comment type="catalytic activity">
    <reaction evidence="6">
        <text>octanoate + ATP + CoA = octanoyl-CoA + AMP + diphosphate</text>
        <dbReference type="Rhea" id="RHEA:33631"/>
        <dbReference type="ChEBI" id="CHEBI:25646"/>
        <dbReference type="ChEBI" id="CHEBI:30616"/>
        <dbReference type="ChEBI" id="CHEBI:33019"/>
        <dbReference type="ChEBI" id="CHEBI:57287"/>
        <dbReference type="ChEBI" id="CHEBI:57386"/>
        <dbReference type="ChEBI" id="CHEBI:456215"/>
    </reaction>
</comment>